<accession>A0A150PJ81</accession>
<gene>
    <name evidence="2" type="ORF">BE08_28990</name>
</gene>
<dbReference type="Proteomes" id="UP000075420">
    <property type="component" value="Unassembled WGS sequence"/>
</dbReference>
<dbReference type="SUPFAM" id="SSF51905">
    <property type="entry name" value="FAD/NAD(P)-binding domain"/>
    <property type="match status" value="1"/>
</dbReference>
<evidence type="ECO:0000313" key="3">
    <source>
        <dbReference type="Proteomes" id="UP000075420"/>
    </source>
</evidence>
<dbReference type="Pfam" id="PF01593">
    <property type="entry name" value="Amino_oxidase"/>
    <property type="match status" value="1"/>
</dbReference>
<name>A0A150PJ81_SORCE</name>
<dbReference type="GO" id="GO:0016491">
    <property type="term" value="F:oxidoreductase activity"/>
    <property type="evidence" value="ECO:0007669"/>
    <property type="project" value="InterPro"/>
</dbReference>
<proteinExistence type="predicted"/>
<comment type="caution">
    <text evidence="2">The sequence shown here is derived from an EMBL/GenBank/DDBJ whole genome shotgun (WGS) entry which is preliminary data.</text>
</comment>
<feature type="domain" description="Amine oxidase" evidence="1">
    <location>
        <begin position="13"/>
        <end position="492"/>
    </location>
</feature>
<evidence type="ECO:0000259" key="1">
    <source>
        <dbReference type="Pfam" id="PF01593"/>
    </source>
</evidence>
<protein>
    <recommendedName>
        <fullName evidence="1">Amine oxidase domain-containing protein</fullName>
    </recommendedName>
</protein>
<dbReference type="EMBL" id="JELY01001452">
    <property type="protein sequence ID" value="KYF55723.1"/>
    <property type="molecule type" value="Genomic_DNA"/>
</dbReference>
<dbReference type="InterPro" id="IPR002937">
    <property type="entry name" value="Amino_oxidase"/>
</dbReference>
<evidence type="ECO:0000313" key="2">
    <source>
        <dbReference type="EMBL" id="KYF55723.1"/>
    </source>
</evidence>
<dbReference type="Gene3D" id="3.50.50.60">
    <property type="entry name" value="FAD/NAD(P)-binding domain"/>
    <property type="match status" value="1"/>
</dbReference>
<reference evidence="2 3" key="1">
    <citation type="submission" date="2014-02" db="EMBL/GenBank/DDBJ databases">
        <title>The small core and large imbalanced accessory genome model reveals a collaborative survival strategy of Sorangium cellulosum strains in nature.</title>
        <authorList>
            <person name="Han K."/>
            <person name="Peng R."/>
            <person name="Blom J."/>
            <person name="Li Y.-Z."/>
        </authorList>
    </citation>
    <scope>NUCLEOTIDE SEQUENCE [LARGE SCALE GENOMIC DNA]</scope>
    <source>
        <strain evidence="2 3">So0157-25</strain>
    </source>
</reference>
<sequence>MQEFDTIVVGAGITGLYCSLRLAERDPRRKVGLFEASDRFGGRIETVEMDGFLAECGPMRFEKRRQRLLMGLLDELGLKTRPFVRTTAEPIEGPRHPLAPDEAGPVDRPHSTLELMKLGILRILKDTEWRSPGDPNDPRDEKHGDWLRSLDEDDYAGMRRRARQGGAFLYERGFWNALSDVLSHGAVLAIRDQGTFYHLIPENPNAMDWIIFWLRALSGEGEGEATLVSIEGGSRALPIALVRRLEQRSEQVSIHLRHALTSLAEAEGGRIRLQFSRGEETVEAVAKHVILALPRSPLMRLAGCFSREIQRDLDSVFGFPLLKCFLVTDAPWWTGRTPPQRNASLMPAREVHYTYRESDGKGMAMLYTDRPATEFWKVYVEGEAHDRAEIDRSEELKRQLLKYLGVDLQEPAERRRAAGAVTAWGIRDWSREPYGAGCHTWRPGARSWEVLERLRAFNLPGSAAPAGNVHVCGEAYCDYQGIEGALRSAESALKTVP</sequence>
<dbReference type="PANTHER" id="PTHR42923">
    <property type="entry name" value="PROTOPORPHYRINOGEN OXIDASE"/>
    <property type="match status" value="1"/>
</dbReference>
<dbReference type="InterPro" id="IPR036188">
    <property type="entry name" value="FAD/NAD-bd_sf"/>
</dbReference>
<dbReference type="AlphaFoldDB" id="A0A150PJ81"/>
<organism evidence="2 3">
    <name type="scientific">Sorangium cellulosum</name>
    <name type="common">Polyangium cellulosum</name>
    <dbReference type="NCBI Taxonomy" id="56"/>
    <lineage>
        <taxon>Bacteria</taxon>
        <taxon>Pseudomonadati</taxon>
        <taxon>Myxococcota</taxon>
        <taxon>Polyangia</taxon>
        <taxon>Polyangiales</taxon>
        <taxon>Polyangiaceae</taxon>
        <taxon>Sorangium</taxon>
    </lineage>
</organism>
<dbReference type="InterPro" id="IPR050464">
    <property type="entry name" value="Zeta_carotene_desat/Oxidored"/>
</dbReference>